<dbReference type="Pfam" id="PF06305">
    <property type="entry name" value="LapA_dom"/>
    <property type="match status" value="1"/>
</dbReference>
<proteinExistence type="predicted"/>
<accession>A0A1I3UUD8</accession>
<evidence type="ECO:0000259" key="7">
    <source>
        <dbReference type="Pfam" id="PF06305"/>
    </source>
</evidence>
<feature type="transmembrane region" description="Helical" evidence="6">
    <location>
        <begin position="41"/>
        <end position="62"/>
    </location>
</feature>
<evidence type="ECO:0000256" key="2">
    <source>
        <dbReference type="ARBA" id="ARBA00022692"/>
    </source>
</evidence>
<keyword evidence="3 6" id="KW-1133">Transmembrane helix</keyword>
<keyword evidence="4 6" id="KW-0472">Membrane</keyword>
<dbReference type="GO" id="GO:0005886">
    <property type="term" value="C:plasma membrane"/>
    <property type="evidence" value="ECO:0007669"/>
    <property type="project" value="InterPro"/>
</dbReference>
<evidence type="ECO:0000256" key="6">
    <source>
        <dbReference type="SAM" id="Phobius"/>
    </source>
</evidence>
<keyword evidence="1" id="KW-1003">Cell membrane</keyword>
<protein>
    <submittedName>
        <fullName evidence="8">Uncharacterized integral membrane protein</fullName>
    </submittedName>
</protein>
<evidence type="ECO:0000256" key="1">
    <source>
        <dbReference type="ARBA" id="ARBA00022475"/>
    </source>
</evidence>
<dbReference type="OrthoDB" id="2990728at2"/>
<dbReference type="RefSeq" id="WP_072694726.1">
    <property type="nucleotide sequence ID" value="NZ_FOSJ01000001.1"/>
</dbReference>
<keyword evidence="5" id="KW-0175">Coiled coil</keyword>
<feature type="domain" description="Lipopolysaccharide assembly protein A" evidence="7">
    <location>
        <begin position="24"/>
        <end position="87"/>
    </location>
</feature>
<evidence type="ECO:0000313" key="9">
    <source>
        <dbReference type="Proteomes" id="UP000199589"/>
    </source>
</evidence>
<dbReference type="AlphaFoldDB" id="A0A1I3UUD8"/>
<dbReference type="Proteomes" id="UP000199589">
    <property type="component" value="Unassembled WGS sequence"/>
</dbReference>
<feature type="coiled-coil region" evidence="5">
    <location>
        <begin position="67"/>
        <end position="120"/>
    </location>
</feature>
<dbReference type="EMBL" id="FOSJ01000001">
    <property type="protein sequence ID" value="SFJ86572.1"/>
    <property type="molecule type" value="Genomic_DNA"/>
</dbReference>
<reference evidence="9" key="1">
    <citation type="submission" date="2016-10" db="EMBL/GenBank/DDBJ databases">
        <authorList>
            <person name="Varghese N."/>
            <person name="Submissions S."/>
        </authorList>
    </citation>
    <scope>NUCLEOTIDE SEQUENCE [LARGE SCALE GENOMIC DNA]</scope>
    <source>
        <strain evidence="9">DSM 16108</strain>
    </source>
</reference>
<organism evidence="8 9">
    <name type="scientific">Marinilactibacillus piezotolerans</name>
    <dbReference type="NCBI Taxonomy" id="258723"/>
    <lineage>
        <taxon>Bacteria</taxon>
        <taxon>Bacillati</taxon>
        <taxon>Bacillota</taxon>
        <taxon>Bacilli</taxon>
        <taxon>Lactobacillales</taxon>
        <taxon>Carnobacteriaceae</taxon>
        <taxon>Marinilactibacillus</taxon>
    </lineage>
</organism>
<evidence type="ECO:0000313" key="8">
    <source>
        <dbReference type="EMBL" id="SFJ86572.1"/>
    </source>
</evidence>
<keyword evidence="2 6" id="KW-0812">Transmembrane</keyword>
<dbReference type="PANTHER" id="PTHR41335:SF1">
    <property type="entry name" value="MEMBRANE PROTEIN"/>
    <property type="match status" value="1"/>
</dbReference>
<evidence type="ECO:0000256" key="5">
    <source>
        <dbReference type="SAM" id="Coils"/>
    </source>
</evidence>
<dbReference type="InterPro" id="IPR010445">
    <property type="entry name" value="LapA_dom"/>
</dbReference>
<evidence type="ECO:0000256" key="3">
    <source>
        <dbReference type="ARBA" id="ARBA00022989"/>
    </source>
</evidence>
<sequence>MKKQWSFVGAFILLFIGAVLSVLNVDPVPVNFYFATYEWPLIIVILGSILLGALIASLLSTVKIYQETKMRKDLEKSANQAKENENERAKELEAKYETQISQLKEEIRSKDAEIKESTSANNNTINSVQEKSKILVKKDGRTYE</sequence>
<dbReference type="PANTHER" id="PTHR41335">
    <property type="entry name" value="MEMBRANE PROTEIN-RELATED"/>
    <property type="match status" value="1"/>
</dbReference>
<name>A0A1I3UUD8_9LACT</name>
<gene>
    <name evidence="8" type="ORF">SAMN04488569_1001141</name>
</gene>
<keyword evidence="9" id="KW-1185">Reference proteome</keyword>
<evidence type="ECO:0000256" key="4">
    <source>
        <dbReference type="ARBA" id="ARBA00023136"/>
    </source>
</evidence>